<feature type="transmembrane region" description="Helical" evidence="9">
    <location>
        <begin position="23"/>
        <end position="45"/>
    </location>
</feature>
<keyword evidence="7" id="KW-0482">Metalloprotease</keyword>
<feature type="compositionally biased region" description="Low complexity" evidence="8">
    <location>
        <begin position="219"/>
        <end position="241"/>
    </location>
</feature>
<dbReference type="InterPro" id="IPR018497">
    <property type="entry name" value="Peptidase_M13_C"/>
</dbReference>
<dbReference type="InterPro" id="IPR000718">
    <property type="entry name" value="Peptidase_M13"/>
</dbReference>
<sequence length="1213" mass="137024">MTTPCVGTDHLFKMPQPVQVRTGPVLGALAVIFIVIIIILCLIVSTPPGNSKEGLAASSVGDKSTTKAPDVQDTTTQQTTTTTQQTTTTTQQTTTTTQPTTTTTPQPTESSTSMTEKITEPITEPTTTTQQTTTAIITEPTTEPTTTTQQTMTAKTTEPTTEPTTTTQQTTTAIITEPPTQEIIDSTKIYEETTPESTTDIYEETTPESTTDIYKEDTTTQQTTTAKTTEPTTEPTTTTKQTTTAIMTEPTTEPTTQEIINSTGIYEETTPVSTTDIYKEDTTTQQTTTAIITEPITEPTTTTQQTTTEIITEPTTQEIINSTDIYKDTTTQQTMTEIITEPTTEPTITTQQTTPEIIIEPTTEPTITTQQTTTEIIIEPTTEPTTQEIIKVTTDAYEETTPVPTTQTTDEPEETIVPYTRSTEDIYETTRDEGVCNTKECKRLAAKMLHMMDNGPDVRPCEDFYKYSCGGVLDNPFFKPDDREYLVREQIKSSLMKVNKSDPGELLGPMRSYYDLCLNDSARHNETEMKSQFQNAFNHLGYVFNPNGIGSYPMVTGYNEEFDLTSVVAKMMKMHFTPFFDIMLDVDELDQSKFALKITPPLFQSPFTNDLAKSVCLKNFTRLQHQKRLDKEKLDLNEAYNIFIKCMSHGEGLKARIYKMPAMLENMKLTAYINNETIEDNIIHSVPTTLNFFLEDLHNHMPDPASLRAQTLAKNYTSYTMNELYSQRVFSEVIDWKQLVTELVGQDHEEEFSVHVYFKERLDGILEVLEMEMDDELNLQNMILALWSERLYYDLVEPVDAGLRSESYCYRATVNLMEDFTSVLYLESLQDRETKEDMIRNMVDFSKEAAREMLARHGTNKTEDLLTKLHHMIGSVADLSNARKTLEDNLRNDYLYGPKLKEMTESFVDASMMLLERYRRMLYQSLFLNASYSSQLWRQFLLPHSYSGVAVYALNQFLIPFGAMEAPLYHPGVPEYLNYAGVGHMIAHEIMHAFDSTGIHYGNEGKENMTTPDDFQYYSEQIASQLGHDRSSTSSTNLLSVFKLNKDLKFNEVLAESGAAQLAWEAYLQAKANDIGTNVDYGPLFSNFDSARRRRSEDSTMSSSDGGRRLKRQALFPTRSSSSSYPLPSIITSDQRLPWINHSPIQLFFLRLAQNHCDSSSELNLLTVMESANLPPKLRVNYIFKNQPLFAAAFKCDPGLPMNPTEKYPYRLG</sequence>
<dbReference type="Pfam" id="PF05649">
    <property type="entry name" value="Peptidase_M13_N"/>
    <property type="match status" value="1"/>
</dbReference>
<dbReference type="SUPFAM" id="SSF55486">
    <property type="entry name" value="Metalloproteases ('zincins'), catalytic domain"/>
    <property type="match status" value="2"/>
</dbReference>
<dbReference type="PANTHER" id="PTHR11733">
    <property type="entry name" value="ZINC METALLOPROTEASE FAMILY M13 NEPRILYSIN-RELATED"/>
    <property type="match status" value="1"/>
</dbReference>
<keyword evidence="13" id="KW-1185">Reference proteome</keyword>
<dbReference type="EMBL" id="JAWZYT010000371">
    <property type="protein sequence ID" value="KAK4324326.1"/>
    <property type="molecule type" value="Genomic_DNA"/>
</dbReference>
<feature type="region of interest" description="Disordered" evidence="8">
    <location>
        <begin position="1092"/>
        <end position="1127"/>
    </location>
</feature>
<dbReference type="Proteomes" id="UP001292094">
    <property type="component" value="Unassembled WGS sequence"/>
</dbReference>
<organism evidence="12 13">
    <name type="scientific">Petrolisthes manimaculis</name>
    <dbReference type="NCBI Taxonomy" id="1843537"/>
    <lineage>
        <taxon>Eukaryota</taxon>
        <taxon>Metazoa</taxon>
        <taxon>Ecdysozoa</taxon>
        <taxon>Arthropoda</taxon>
        <taxon>Crustacea</taxon>
        <taxon>Multicrustacea</taxon>
        <taxon>Malacostraca</taxon>
        <taxon>Eumalacostraca</taxon>
        <taxon>Eucarida</taxon>
        <taxon>Decapoda</taxon>
        <taxon>Pleocyemata</taxon>
        <taxon>Anomura</taxon>
        <taxon>Galatheoidea</taxon>
        <taxon>Porcellanidae</taxon>
        <taxon>Petrolisthes</taxon>
    </lineage>
</organism>
<keyword evidence="9" id="KW-1133">Transmembrane helix</keyword>
<keyword evidence="5" id="KW-0378">Hydrolase</keyword>
<evidence type="ECO:0000313" key="12">
    <source>
        <dbReference type="EMBL" id="KAK4324326.1"/>
    </source>
</evidence>
<dbReference type="InterPro" id="IPR024079">
    <property type="entry name" value="MetalloPept_cat_dom_sf"/>
</dbReference>
<feature type="domain" description="Peptidase M13 C-terminal" evidence="10">
    <location>
        <begin position="1134"/>
        <end position="1207"/>
    </location>
</feature>
<dbReference type="PRINTS" id="PR00786">
    <property type="entry name" value="NEPRILYSIN"/>
</dbReference>
<accession>A0AAE1QDI2</accession>
<comment type="cofactor">
    <cofactor evidence="1">
        <name>Zn(2+)</name>
        <dbReference type="ChEBI" id="CHEBI:29105"/>
    </cofactor>
</comment>
<evidence type="ECO:0000256" key="8">
    <source>
        <dbReference type="SAM" id="MobiDB-lite"/>
    </source>
</evidence>
<dbReference type="AlphaFoldDB" id="A0AAE1QDI2"/>
<evidence type="ECO:0000256" key="9">
    <source>
        <dbReference type="SAM" id="Phobius"/>
    </source>
</evidence>
<keyword evidence="6" id="KW-0862">Zinc</keyword>
<protein>
    <submittedName>
        <fullName evidence="12">Uncharacterized protein</fullName>
    </submittedName>
</protein>
<evidence type="ECO:0000256" key="4">
    <source>
        <dbReference type="ARBA" id="ARBA00022723"/>
    </source>
</evidence>
<dbReference type="GO" id="GO:0046872">
    <property type="term" value="F:metal ion binding"/>
    <property type="evidence" value="ECO:0007669"/>
    <property type="project" value="UniProtKB-KW"/>
</dbReference>
<keyword evidence="9" id="KW-0812">Transmembrane</keyword>
<feature type="domain" description="Peptidase M13 N-terminal" evidence="11">
    <location>
        <begin position="460"/>
        <end position="855"/>
    </location>
</feature>
<name>A0AAE1QDI2_9EUCA</name>
<dbReference type="PANTHER" id="PTHR11733:SF229">
    <property type="entry name" value="NEPRILYSIN-2-LIKE PROTEIN"/>
    <property type="match status" value="1"/>
</dbReference>
<evidence type="ECO:0000256" key="6">
    <source>
        <dbReference type="ARBA" id="ARBA00022833"/>
    </source>
</evidence>
<evidence type="ECO:0000256" key="1">
    <source>
        <dbReference type="ARBA" id="ARBA00001947"/>
    </source>
</evidence>
<dbReference type="Pfam" id="PF01431">
    <property type="entry name" value="Peptidase_M13"/>
    <property type="match status" value="2"/>
</dbReference>
<evidence type="ECO:0000256" key="2">
    <source>
        <dbReference type="ARBA" id="ARBA00007357"/>
    </source>
</evidence>
<dbReference type="GO" id="GO:0004222">
    <property type="term" value="F:metalloendopeptidase activity"/>
    <property type="evidence" value="ECO:0007669"/>
    <property type="project" value="InterPro"/>
</dbReference>
<dbReference type="GO" id="GO:0016485">
    <property type="term" value="P:protein processing"/>
    <property type="evidence" value="ECO:0007669"/>
    <property type="project" value="TreeGrafter"/>
</dbReference>
<keyword evidence="9" id="KW-0472">Membrane</keyword>
<dbReference type="PROSITE" id="PS51885">
    <property type="entry name" value="NEPRILYSIN"/>
    <property type="match status" value="1"/>
</dbReference>
<reference evidence="12" key="1">
    <citation type="submission" date="2023-11" db="EMBL/GenBank/DDBJ databases">
        <title>Genome assemblies of two species of porcelain crab, Petrolisthes cinctipes and Petrolisthes manimaculis (Anomura: Porcellanidae).</title>
        <authorList>
            <person name="Angst P."/>
        </authorList>
    </citation>
    <scope>NUCLEOTIDE SEQUENCE</scope>
    <source>
        <strain evidence="12">PB745_02</strain>
        <tissue evidence="12">Gill</tissue>
    </source>
</reference>
<evidence type="ECO:0000256" key="3">
    <source>
        <dbReference type="ARBA" id="ARBA00022670"/>
    </source>
</evidence>
<proteinExistence type="inferred from homology"/>
<dbReference type="GO" id="GO:0005886">
    <property type="term" value="C:plasma membrane"/>
    <property type="evidence" value="ECO:0007669"/>
    <property type="project" value="TreeGrafter"/>
</dbReference>
<feature type="domain" description="Peptidase M13 C-terminal" evidence="10">
    <location>
        <begin position="950"/>
        <end position="1071"/>
    </location>
</feature>
<comment type="caution">
    <text evidence="12">The sequence shown here is derived from an EMBL/GenBank/DDBJ whole genome shotgun (WGS) entry which is preliminary data.</text>
</comment>
<feature type="region of interest" description="Disordered" evidence="8">
    <location>
        <begin position="217"/>
        <end position="241"/>
    </location>
</feature>
<keyword evidence="4" id="KW-0479">Metal-binding</keyword>
<feature type="region of interest" description="Disordered" evidence="8">
    <location>
        <begin position="51"/>
        <end position="171"/>
    </location>
</feature>
<comment type="similarity">
    <text evidence="2">Belongs to the peptidase M13 family.</text>
</comment>
<dbReference type="InterPro" id="IPR008753">
    <property type="entry name" value="Peptidase_M13_N"/>
</dbReference>
<evidence type="ECO:0000259" key="11">
    <source>
        <dbReference type="Pfam" id="PF05649"/>
    </source>
</evidence>
<keyword evidence="3" id="KW-0645">Protease</keyword>
<feature type="compositionally biased region" description="Low complexity" evidence="8">
    <location>
        <begin position="74"/>
        <end position="171"/>
    </location>
</feature>
<gene>
    <name evidence="12" type="ORF">Pmani_005041</name>
</gene>
<evidence type="ECO:0000313" key="13">
    <source>
        <dbReference type="Proteomes" id="UP001292094"/>
    </source>
</evidence>
<evidence type="ECO:0000256" key="5">
    <source>
        <dbReference type="ARBA" id="ARBA00022801"/>
    </source>
</evidence>
<evidence type="ECO:0000259" key="10">
    <source>
        <dbReference type="Pfam" id="PF01431"/>
    </source>
</evidence>
<dbReference type="Gene3D" id="3.40.390.10">
    <property type="entry name" value="Collagenase (Catalytic Domain)"/>
    <property type="match status" value="2"/>
</dbReference>
<evidence type="ECO:0000256" key="7">
    <source>
        <dbReference type="ARBA" id="ARBA00023049"/>
    </source>
</evidence>